<proteinExistence type="predicted"/>
<dbReference type="AlphaFoldDB" id="A0A398DWL4"/>
<accession>A0A398DWL4</accession>
<dbReference type="GO" id="GO:0008982">
    <property type="term" value="F:protein-N(PI)-phosphohistidine-sugar phosphotransferase activity"/>
    <property type="evidence" value="ECO:0007669"/>
    <property type="project" value="InterPro"/>
</dbReference>
<keyword evidence="2" id="KW-0598">Phosphotransferase system</keyword>
<dbReference type="Pfam" id="PF02302">
    <property type="entry name" value="PTS_IIB"/>
    <property type="match status" value="1"/>
</dbReference>
<dbReference type="RefSeq" id="WP_119086192.1">
    <property type="nucleotide sequence ID" value="NZ_QXIY01000033.1"/>
</dbReference>
<keyword evidence="4" id="KW-0813">Transport</keyword>
<dbReference type="GO" id="GO:0009401">
    <property type="term" value="P:phosphoenolpyruvate-dependent sugar phosphotransferase system"/>
    <property type="evidence" value="ECO:0007669"/>
    <property type="project" value="UniProtKB-KW"/>
</dbReference>
<evidence type="ECO:0000256" key="2">
    <source>
        <dbReference type="ARBA" id="ARBA00022683"/>
    </source>
</evidence>
<dbReference type="Gene3D" id="3.40.50.2300">
    <property type="match status" value="1"/>
</dbReference>
<keyword evidence="5" id="KW-1185">Reference proteome</keyword>
<protein>
    <submittedName>
        <fullName evidence="4">PTS sugar transporter subunit IIB</fullName>
    </submittedName>
</protein>
<gene>
    <name evidence="4" type="ORF">SMC1_07660</name>
</gene>
<dbReference type="PROSITE" id="PS51099">
    <property type="entry name" value="PTS_EIIB_TYPE_2"/>
    <property type="match status" value="1"/>
</dbReference>
<reference evidence="4 5" key="1">
    <citation type="submission" date="2018-09" db="EMBL/GenBank/DDBJ databases">
        <title>Discovery and Ecogenomic Context for Candidatus Cryosericales, a Global Caldiserica Order Active in Thawing Permafrost.</title>
        <authorList>
            <person name="Martinez M.A."/>
            <person name="Woodcroft B.J."/>
            <person name="Ignacio Espinoza J.C."/>
            <person name="Zayed A."/>
            <person name="Singleton C.M."/>
            <person name="Boyd J."/>
            <person name="Li Y.-F."/>
            <person name="Purvine S."/>
            <person name="Maughan H."/>
            <person name="Hodgkins S.B."/>
            <person name="Anderson D."/>
            <person name="Sederholm M."/>
            <person name="Temperton B."/>
            <person name="Saleska S.R."/>
            <person name="Tyson G.W."/>
            <person name="Rich V.I."/>
        </authorList>
    </citation>
    <scope>NUCLEOTIDE SEQUENCE [LARGE SCALE GENOMIC DNA]</scope>
    <source>
        <strain evidence="4 5">SMC1</strain>
    </source>
</reference>
<organism evidence="4 5">
    <name type="scientific">Candidatus Cryosericum septentrionale</name>
    <dbReference type="NCBI Taxonomy" id="2290913"/>
    <lineage>
        <taxon>Bacteria</taxon>
        <taxon>Pseudomonadati</taxon>
        <taxon>Caldisericota/Cryosericota group</taxon>
        <taxon>Candidatus Cryosericota</taxon>
        <taxon>Candidatus Cryosericia</taxon>
        <taxon>Candidatus Cryosericales</taxon>
        <taxon>Candidatus Cryosericaceae</taxon>
        <taxon>Candidatus Cryosericum</taxon>
    </lineage>
</organism>
<dbReference type="CDD" id="cd05563">
    <property type="entry name" value="PTS_IIB_ascorbate"/>
    <property type="match status" value="1"/>
</dbReference>
<name>A0A398DWL4_9BACT</name>
<dbReference type="OrthoDB" id="6603449at2"/>
<keyword evidence="4" id="KW-0762">Sugar transport</keyword>
<comment type="caution">
    <text evidence="4">The sequence shown here is derived from an EMBL/GenBank/DDBJ whole genome shotgun (WGS) entry which is preliminary data.</text>
</comment>
<evidence type="ECO:0000259" key="3">
    <source>
        <dbReference type="PROSITE" id="PS51099"/>
    </source>
</evidence>
<dbReference type="InterPro" id="IPR036095">
    <property type="entry name" value="PTS_EIIB-like_sf"/>
</dbReference>
<dbReference type="InterPro" id="IPR003501">
    <property type="entry name" value="PTS_EIIB_2/3"/>
</dbReference>
<dbReference type="Proteomes" id="UP000266113">
    <property type="component" value="Unassembled WGS sequence"/>
</dbReference>
<dbReference type="EMBL" id="QXIY01000033">
    <property type="protein sequence ID" value="RIE16277.1"/>
    <property type="molecule type" value="Genomic_DNA"/>
</dbReference>
<sequence length="107" mass="11989">MRITTLCGMGFGTSMMLKLFIEDILKENKMKNVEVVPTDLGSFKGQEASTDIVVAPFDMERHLKSSTCVVVLIRNLVDKQEIREKVLDAIEKAEQRKGGDEIGEEKS</sequence>
<dbReference type="InterPro" id="IPR013011">
    <property type="entry name" value="PTS_EIIB_2"/>
</dbReference>
<evidence type="ECO:0000256" key="1">
    <source>
        <dbReference type="ARBA" id="ARBA00022679"/>
    </source>
</evidence>
<evidence type="ECO:0000313" key="4">
    <source>
        <dbReference type="EMBL" id="RIE16277.1"/>
    </source>
</evidence>
<dbReference type="SUPFAM" id="SSF52794">
    <property type="entry name" value="PTS system IIB component-like"/>
    <property type="match status" value="1"/>
</dbReference>
<evidence type="ECO:0000313" key="5">
    <source>
        <dbReference type="Proteomes" id="UP000266113"/>
    </source>
</evidence>
<keyword evidence="1" id="KW-0808">Transferase</keyword>
<feature type="domain" description="PTS EIIB type-2" evidence="3">
    <location>
        <begin position="1"/>
        <end position="94"/>
    </location>
</feature>